<dbReference type="AlphaFoldDB" id="A0A5B7ET00"/>
<comment type="caution">
    <text evidence="1">The sequence shown here is derived from an EMBL/GenBank/DDBJ whole genome shotgun (WGS) entry which is preliminary data.</text>
</comment>
<proteinExistence type="predicted"/>
<dbReference type="Proteomes" id="UP000324222">
    <property type="component" value="Unassembled WGS sequence"/>
</dbReference>
<keyword evidence="2" id="KW-1185">Reference proteome</keyword>
<evidence type="ECO:0000313" key="1">
    <source>
        <dbReference type="EMBL" id="MPC38020.1"/>
    </source>
</evidence>
<organism evidence="1 2">
    <name type="scientific">Portunus trituberculatus</name>
    <name type="common">Swimming crab</name>
    <name type="synonym">Neptunus trituberculatus</name>
    <dbReference type="NCBI Taxonomy" id="210409"/>
    <lineage>
        <taxon>Eukaryota</taxon>
        <taxon>Metazoa</taxon>
        <taxon>Ecdysozoa</taxon>
        <taxon>Arthropoda</taxon>
        <taxon>Crustacea</taxon>
        <taxon>Multicrustacea</taxon>
        <taxon>Malacostraca</taxon>
        <taxon>Eumalacostraca</taxon>
        <taxon>Eucarida</taxon>
        <taxon>Decapoda</taxon>
        <taxon>Pleocyemata</taxon>
        <taxon>Brachyura</taxon>
        <taxon>Eubrachyura</taxon>
        <taxon>Portunoidea</taxon>
        <taxon>Portunidae</taxon>
        <taxon>Portuninae</taxon>
        <taxon>Portunus</taxon>
    </lineage>
</organism>
<dbReference type="EMBL" id="VSRR010003953">
    <property type="protein sequence ID" value="MPC38020.1"/>
    <property type="molecule type" value="Genomic_DNA"/>
</dbReference>
<sequence>MEEEEEEMKEKEDCEEGVRGGGWWRIVDEYMRCRMVDNSYERWRKVGDECGRWRMRLTVKDKYMKWWRKGKHNYERWRRVEALFKPRRKWKMSTRRGGGLER</sequence>
<accession>A0A5B7ET00</accession>
<reference evidence="1 2" key="1">
    <citation type="submission" date="2019-05" db="EMBL/GenBank/DDBJ databases">
        <title>Another draft genome of Portunus trituberculatus and its Hox gene families provides insights of decapod evolution.</title>
        <authorList>
            <person name="Jeong J.-H."/>
            <person name="Song I."/>
            <person name="Kim S."/>
            <person name="Choi T."/>
            <person name="Kim D."/>
            <person name="Ryu S."/>
            <person name="Kim W."/>
        </authorList>
    </citation>
    <scope>NUCLEOTIDE SEQUENCE [LARGE SCALE GENOMIC DNA]</scope>
    <source>
        <tissue evidence="1">Muscle</tissue>
    </source>
</reference>
<evidence type="ECO:0000313" key="2">
    <source>
        <dbReference type="Proteomes" id="UP000324222"/>
    </source>
</evidence>
<name>A0A5B7ET00_PORTR</name>
<protein>
    <submittedName>
        <fullName evidence="1">Uncharacterized protein</fullName>
    </submittedName>
</protein>
<gene>
    <name evidence="1" type="ORF">E2C01_031520</name>
</gene>